<accession>A0ABD1F167</accession>
<protein>
    <recommendedName>
        <fullName evidence="3">Endonuclease/exonuclease/phosphatase domain-containing protein</fullName>
    </recommendedName>
</protein>
<evidence type="ECO:0000259" key="3">
    <source>
        <dbReference type="Pfam" id="PF14529"/>
    </source>
</evidence>
<dbReference type="AlphaFoldDB" id="A0ABD1F167"/>
<dbReference type="InterPro" id="IPR036691">
    <property type="entry name" value="Endo/exonu/phosph_ase_sf"/>
</dbReference>
<organism evidence="4 5">
    <name type="scientific">Hypothenemus hampei</name>
    <name type="common">Coffee berry borer</name>
    <dbReference type="NCBI Taxonomy" id="57062"/>
    <lineage>
        <taxon>Eukaryota</taxon>
        <taxon>Metazoa</taxon>
        <taxon>Ecdysozoa</taxon>
        <taxon>Arthropoda</taxon>
        <taxon>Hexapoda</taxon>
        <taxon>Insecta</taxon>
        <taxon>Pterygota</taxon>
        <taxon>Neoptera</taxon>
        <taxon>Endopterygota</taxon>
        <taxon>Coleoptera</taxon>
        <taxon>Polyphaga</taxon>
        <taxon>Cucujiformia</taxon>
        <taxon>Curculionidae</taxon>
        <taxon>Scolytinae</taxon>
        <taxon>Hypothenemus</taxon>
    </lineage>
</organism>
<evidence type="ECO:0000313" key="4">
    <source>
        <dbReference type="EMBL" id="KAL1508994.1"/>
    </source>
</evidence>
<sequence>MAKTLLLGDLNAKHSFWNNNTNNTNGNTLYQYLLDDCTLQLHYTTVPTFHAYNYDTSAYVDIGISKGMNELSDLQTEMVLNADHLPIYISWTKYRKILNQTIIISDSISDNDALEKQVQLLTNNIQDASKKLAKKIHSYSTTYESLPQKVVELIKNKNKLRKSWQNSRDPETKKEINKLTDLFRTQITTSLTEQRRRFQILQNRVLRGITKSPLCTKVDQLHSLTLNSNSQPTRRRQTSTCSTPDMEDYTNQLGYLNNAIKELNKEQMASTSNTSSAPSYASVAQDVPIKFHAIVLDTVEGLEVQDYAIAISKIVEPKNITHISRISHGRVVVYLKSKILVDDLTGQKTTINIGVHSLEIRPLVTRAKRILI</sequence>
<name>A0ABD1F167_HYPHA</name>
<evidence type="ECO:0000256" key="2">
    <source>
        <dbReference type="SAM" id="MobiDB-lite"/>
    </source>
</evidence>
<dbReference type="Pfam" id="PF14529">
    <property type="entry name" value="Exo_endo_phos_2"/>
    <property type="match status" value="1"/>
</dbReference>
<feature type="coiled-coil region" evidence="1">
    <location>
        <begin position="104"/>
        <end position="131"/>
    </location>
</feature>
<dbReference type="SUPFAM" id="SSF56219">
    <property type="entry name" value="DNase I-like"/>
    <property type="match status" value="1"/>
</dbReference>
<dbReference type="Proteomes" id="UP001566132">
    <property type="component" value="Unassembled WGS sequence"/>
</dbReference>
<feature type="domain" description="Endonuclease/exonuclease/phosphatase" evidence="3">
    <location>
        <begin position="3"/>
        <end position="88"/>
    </location>
</feature>
<keyword evidence="1" id="KW-0175">Coiled coil</keyword>
<proteinExistence type="predicted"/>
<dbReference type="InterPro" id="IPR005135">
    <property type="entry name" value="Endo/exonuclease/phosphatase"/>
</dbReference>
<keyword evidence="5" id="KW-1185">Reference proteome</keyword>
<dbReference type="Gene3D" id="3.60.10.10">
    <property type="entry name" value="Endonuclease/exonuclease/phosphatase"/>
    <property type="match status" value="1"/>
</dbReference>
<reference evidence="4 5" key="1">
    <citation type="submission" date="2024-05" db="EMBL/GenBank/DDBJ databases">
        <title>Genetic variation in Jamaican populations of the coffee berry borer (Hypothenemus hampei).</title>
        <authorList>
            <person name="Errbii M."/>
            <person name="Myrie A."/>
        </authorList>
    </citation>
    <scope>NUCLEOTIDE SEQUENCE [LARGE SCALE GENOMIC DNA]</scope>
    <source>
        <strain evidence="4">JA-Hopewell-2020-01-JO</strain>
        <tissue evidence="4">Whole body</tissue>
    </source>
</reference>
<feature type="region of interest" description="Disordered" evidence="2">
    <location>
        <begin position="228"/>
        <end position="247"/>
    </location>
</feature>
<evidence type="ECO:0000256" key="1">
    <source>
        <dbReference type="SAM" id="Coils"/>
    </source>
</evidence>
<comment type="caution">
    <text evidence="4">The sequence shown here is derived from an EMBL/GenBank/DDBJ whole genome shotgun (WGS) entry which is preliminary data.</text>
</comment>
<evidence type="ECO:0000313" key="5">
    <source>
        <dbReference type="Proteomes" id="UP001566132"/>
    </source>
</evidence>
<gene>
    <name evidence="4" type="ORF">ABEB36_003803</name>
</gene>
<dbReference type="EMBL" id="JBDJPC010000003">
    <property type="protein sequence ID" value="KAL1508994.1"/>
    <property type="molecule type" value="Genomic_DNA"/>
</dbReference>